<feature type="region of interest" description="Disordered" evidence="1">
    <location>
        <begin position="128"/>
        <end position="149"/>
    </location>
</feature>
<protein>
    <submittedName>
        <fullName evidence="2">Uncharacterized protein</fullName>
    </submittedName>
</protein>
<proteinExistence type="predicted"/>
<keyword evidence="3" id="KW-1185">Reference proteome</keyword>
<name>A0AA38IR74_9CUCU</name>
<dbReference type="Proteomes" id="UP001168821">
    <property type="component" value="Unassembled WGS sequence"/>
</dbReference>
<reference evidence="2" key="1">
    <citation type="journal article" date="2023" name="G3 (Bethesda)">
        <title>Whole genome assemblies of Zophobas morio and Tenebrio molitor.</title>
        <authorList>
            <person name="Kaur S."/>
            <person name="Stinson S.A."/>
            <person name="diCenzo G.C."/>
        </authorList>
    </citation>
    <scope>NUCLEOTIDE SEQUENCE</scope>
    <source>
        <strain evidence="2">QUZm001</strain>
    </source>
</reference>
<gene>
    <name evidence="2" type="ORF">Zmor_011502</name>
</gene>
<evidence type="ECO:0000313" key="3">
    <source>
        <dbReference type="Proteomes" id="UP001168821"/>
    </source>
</evidence>
<dbReference type="EMBL" id="JALNTZ010000003">
    <property type="protein sequence ID" value="KAJ3659836.1"/>
    <property type="molecule type" value="Genomic_DNA"/>
</dbReference>
<organism evidence="2 3">
    <name type="scientific">Zophobas morio</name>
    <dbReference type="NCBI Taxonomy" id="2755281"/>
    <lineage>
        <taxon>Eukaryota</taxon>
        <taxon>Metazoa</taxon>
        <taxon>Ecdysozoa</taxon>
        <taxon>Arthropoda</taxon>
        <taxon>Hexapoda</taxon>
        <taxon>Insecta</taxon>
        <taxon>Pterygota</taxon>
        <taxon>Neoptera</taxon>
        <taxon>Endopterygota</taxon>
        <taxon>Coleoptera</taxon>
        <taxon>Polyphaga</taxon>
        <taxon>Cucujiformia</taxon>
        <taxon>Tenebrionidae</taxon>
        <taxon>Zophobas</taxon>
    </lineage>
</organism>
<feature type="region of interest" description="Disordered" evidence="1">
    <location>
        <begin position="162"/>
        <end position="185"/>
    </location>
</feature>
<evidence type="ECO:0000256" key="1">
    <source>
        <dbReference type="SAM" id="MobiDB-lite"/>
    </source>
</evidence>
<sequence>MQSLTKNDRILSGSAVKLTLICLAALNTPLLDTYSKQMQHARKHTARPPGVRICAASHRRWWRRDAQISCRGGNEKPQPVLPEVVPTSPSVMRWRDAEKEGENEYRRDPVGNTKNLASYRDLAIITKPRQRNERKKPINRIMEPDDSQSGIRIRKCLEAVLRKSQRRAPKQARSGDGELSRSDPD</sequence>
<feature type="compositionally biased region" description="Basic residues" evidence="1">
    <location>
        <begin position="128"/>
        <end position="138"/>
    </location>
</feature>
<accession>A0AA38IR74</accession>
<evidence type="ECO:0000313" key="2">
    <source>
        <dbReference type="EMBL" id="KAJ3659836.1"/>
    </source>
</evidence>
<feature type="compositionally biased region" description="Basic and acidic residues" evidence="1">
    <location>
        <begin position="173"/>
        <end position="185"/>
    </location>
</feature>
<dbReference type="AlphaFoldDB" id="A0AA38IR74"/>
<comment type="caution">
    <text evidence="2">The sequence shown here is derived from an EMBL/GenBank/DDBJ whole genome shotgun (WGS) entry which is preliminary data.</text>
</comment>